<organism evidence="3 4">
    <name type="scientific">Echinimonas agarilytica</name>
    <dbReference type="NCBI Taxonomy" id="1215918"/>
    <lineage>
        <taxon>Bacteria</taxon>
        <taxon>Pseudomonadati</taxon>
        <taxon>Pseudomonadota</taxon>
        <taxon>Gammaproteobacteria</taxon>
        <taxon>Alteromonadales</taxon>
        <taxon>Echinimonadaceae</taxon>
        <taxon>Echinimonas</taxon>
    </lineage>
</organism>
<comment type="caution">
    <text evidence="3">The sequence shown here is derived from an EMBL/GenBank/DDBJ whole genome shotgun (WGS) entry which is preliminary data.</text>
</comment>
<feature type="chain" id="PRO_5041381794" evidence="2">
    <location>
        <begin position="25"/>
        <end position="214"/>
    </location>
</feature>
<dbReference type="RefSeq" id="WP_251262490.1">
    <property type="nucleotide sequence ID" value="NZ_JAMQGP010000008.1"/>
</dbReference>
<reference evidence="3 4" key="1">
    <citation type="journal article" date="2013" name="Antonie Van Leeuwenhoek">
        <title>Echinimonas agarilytica gen. nov., sp. nov., a new gammaproteobacterium isolated from the sea urchin Strongylocentrotus intermedius.</title>
        <authorList>
            <person name="Nedashkovskaya O.I."/>
            <person name="Stenkova A.M."/>
            <person name="Zhukova N.V."/>
            <person name="Van Trappen S."/>
            <person name="Lee J.S."/>
            <person name="Kim S.B."/>
        </authorList>
    </citation>
    <scope>NUCLEOTIDE SEQUENCE [LARGE SCALE GENOMIC DNA]</scope>
    <source>
        <strain evidence="3 4">KMM 6351</strain>
    </source>
</reference>
<dbReference type="Proteomes" id="UP001165393">
    <property type="component" value="Unassembled WGS sequence"/>
</dbReference>
<protein>
    <submittedName>
        <fullName evidence="3">DUF2959 domain-containing protein</fullName>
    </submittedName>
</protein>
<accession>A0AA41W884</accession>
<evidence type="ECO:0000313" key="4">
    <source>
        <dbReference type="Proteomes" id="UP001165393"/>
    </source>
</evidence>
<sequence>MLRSIALCSTLIFSLLGCESTYYAAMEKVGVHKRDIMVDRVEEARDAQEDAQEQFKSALEQFQALTNFDGGDLQRMYEATSDSYESSAESAQDVTQRIDAVEDVAGALFDEWEDEIDQISSDRLKRDSRNKLKATQRNYQDLIRSMRKAEAKMEPVLVALKDNMLYLKHNLNAAAIGSLEQEYRVIKSDIDVLISEMNASIATSNEFIESLRGT</sequence>
<dbReference type="AlphaFoldDB" id="A0AA41W884"/>
<keyword evidence="2" id="KW-0732">Signal</keyword>
<evidence type="ECO:0000256" key="1">
    <source>
        <dbReference type="SAM" id="Coils"/>
    </source>
</evidence>
<evidence type="ECO:0000313" key="3">
    <source>
        <dbReference type="EMBL" id="MCM2681015.1"/>
    </source>
</evidence>
<feature type="coiled-coil region" evidence="1">
    <location>
        <begin position="125"/>
        <end position="152"/>
    </location>
</feature>
<evidence type="ECO:0000256" key="2">
    <source>
        <dbReference type="SAM" id="SignalP"/>
    </source>
</evidence>
<keyword evidence="1" id="KW-0175">Coiled coil</keyword>
<dbReference type="EMBL" id="JAMQGP010000008">
    <property type="protein sequence ID" value="MCM2681015.1"/>
    <property type="molecule type" value="Genomic_DNA"/>
</dbReference>
<proteinExistence type="predicted"/>
<feature type="signal peptide" evidence="2">
    <location>
        <begin position="1"/>
        <end position="24"/>
    </location>
</feature>
<feature type="coiled-coil region" evidence="1">
    <location>
        <begin position="34"/>
        <end position="61"/>
    </location>
</feature>
<keyword evidence="4" id="KW-1185">Reference proteome</keyword>
<dbReference type="PROSITE" id="PS51257">
    <property type="entry name" value="PROKAR_LIPOPROTEIN"/>
    <property type="match status" value="1"/>
</dbReference>
<dbReference type="InterPro" id="IPR021342">
    <property type="entry name" value="DUF2959"/>
</dbReference>
<name>A0AA41W884_9GAMM</name>
<gene>
    <name evidence="3" type="ORF">NAF29_15275</name>
</gene>
<dbReference type="Pfam" id="PF11172">
    <property type="entry name" value="DUF2959"/>
    <property type="match status" value="1"/>
</dbReference>